<dbReference type="CDD" id="cd01425">
    <property type="entry name" value="RPS2"/>
    <property type="match status" value="1"/>
</dbReference>
<dbReference type="PANTHER" id="PTHR12534">
    <property type="entry name" value="30S RIBOSOMAL PROTEIN S2 PROKARYOTIC AND ORGANELLAR"/>
    <property type="match status" value="1"/>
</dbReference>
<dbReference type="SUPFAM" id="SSF52313">
    <property type="entry name" value="Ribosomal protein S2"/>
    <property type="match status" value="1"/>
</dbReference>
<keyword evidence="2 5" id="KW-0689">Ribosomal protein</keyword>
<dbReference type="GO" id="GO:0003735">
    <property type="term" value="F:structural constituent of ribosome"/>
    <property type="evidence" value="ECO:0007669"/>
    <property type="project" value="InterPro"/>
</dbReference>
<dbReference type="InterPro" id="IPR018130">
    <property type="entry name" value="Ribosomal_uS2_CS"/>
</dbReference>
<proteinExistence type="inferred from homology"/>
<dbReference type="HAMAP" id="MF_00291_B">
    <property type="entry name" value="Ribosomal_uS2_B"/>
    <property type="match status" value="1"/>
</dbReference>
<evidence type="ECO:0000256" key="1">
    <source>
        <dbReference type="ARBA" id="ARBA00006242"/>
    </source>
</evidence>
<dbReference type="Gene3D" id="1.10.287.610">
    <property type="entry name" value="Helix hairpin bin"/>
    <property type="match status" value="1"/>
</dbReference>
<evidence type="ECO:0000256" key="2">
    <source>
        <dbReference type="ARBA" id="ARBA00022980"/>
    </source>
</evidence>
<reference evidence="6" key="1">
    <citation type="journal article" date="2017" name="Mar. Biotechnol.">
        <title>Plastid Genome of Dictyopteris divaricata (Dictyotales, Phaeophyceae): Understanding the Evolution of Plastid Genomes in Brown Algae.</title>
        <authorList>
            <person name="Liu F."/>
            <person name="Jin Z."/>
            <person name="Wang Y."/>
            <person name="Bi Y."/>
            <person name="Melton J.T.III."/>
        </authorList>
    </citation>
    <scope>NUCLEOTIDE SEQUENCE</scope>
</reference>
<comment type="similarity">
    <text evidence="1 5">Belongs to the universal ribosomal protein uS2 family.</text>
</comment>
<gene>
    <name evidence="5 6" type="primary">rps2</name>
</gene>
<dbReference type="Gene3D" id="3.40.50.10490">
    <property type="entry name" value="Glucose-6-phosphate isomerase like protein, domain 1"/>
    <property type="match status" value="1"/>
</dbReference>
<keyword evidence="3 5" id="KW-0687">Ribonucleoprotein</keyword>
<dbReference type="FunFam" id="1.10.287.610:FF:000001">
    <property type="entry name" value="30S ribosomal protein S2"/>
    <property type="match status" value="1"/>
</dbReference>
<dbReference type="GO" id="GO:0005763">
    <property type="term" value="C:mitochondrial small ribosomal subunit"/>
    <property type="evidence" value="ECO:0007669"/>
    <property type="project" value="TreeGrafter"/>
</dbReference>
<dbReference type="GO" id="GO:0006412">
    <property type="term" value="P:translation"/>
    <property type="evidence" value="ECO:0007669"/>
    <property type="project" value="UniProtKB-UniRule"/>
</dbReference>
<dbReference type="NCBIfam" id="TIGR01011">
    <property type="entry name" value="rpsB_bact"/>
    <property type="match status" value="1"/>
</dbReference>
<dbReference type="PROSITE" id="PS00962">
    <property type="entry name" value="RIBOSOMAL_S2_1"/>
    <property type="match status" value="1"/>
</dbReference>
<dbReference type="RefSeq" id="YP_009455759.1">
    <property type="nucleotide sequence ID" value="NC_036804.1"/>
</dbReference>
<keyword evidence="6" id="KW-0150">Chloroplast</keyword>
<dbReference type="GO" id="GO:0009507">
    <property type="term" value="C:chloroplast"/>
    <property type="evidence" value="ECO:0007669"/>
    <property type="project" value="UniProtKB-SubCell"/>
</dbReference>
<geneLocation type="chloroplast" evidence="6"/>
<dbReference type="PANTHER" id="PTHR12534:SF0">
    <property type="entry name" value="SMALL RIBOSOMAL SUBUNIT PROTEIN US2M"/>
    <property type="match status" value="1"/>
</dbReference>
<dbReference type="InterPro" id="IPR023591">
    <property type="entry name" value="Ribosomal_uS2_flav_dom_sf"/>
</dbReference>
<name>A0A2I4Q2U3_9PHAE</name>
<dbReference type="Pfam" id="PF00318">
    <property type="entry name" value="Ribosomal_S2"/>
    <property type="match status" value="1"/>
</dbReference>
<dbReference type="GeneID" id="35656008"/>
<dbReference type="InterPro" id="IPR005706">
    <property type="entry name" value="Ribosomal_uS2_bac/mit/plastid"/>
</dbReference>
<dbReference type="PRINTS" id="PR00395">
    <property type="entry name" value="RIBOSOMALS2"/>
</dbReference>
<organism evidence="6">
    <name type="scientific">Dictyopteris divaricata</name>
    <dbReference type="NCBI Taxonomy" id="156996"/>
    <lineage>
        <taxon>Eukaryota</taxon>
        <taxon>Sar</taxon>
        <taxon>Stramenopiles</taxon>
        <taxon>Ochrophyta</taxon>
        <taxon>PX clade</taxon>
        <taxon>Phaeophyceae</taxon>
        <taxon>Dictyotales</taxon>
        <taxon>Dictyotaceae</taxon>
        <taxon>Dictyopteris</taxon>
    </lineage>
</organism>
<accession>A0A2I4Q2U3</accession>
<evidence type="ECO:0000313" key="6">
    <source>
        <dbReference type="EMBL" id="AQZ24975.1"/>
    </source>
</evidence>
<dbReference type="EMBL" id="KY433579">
    <property type="protein sequence ID" value="AQZ24975.1"/>
    <property type="molecule type" value="Genomic_DNA"/>
</dbReference>
<comment type="subcellular location">
    <subcellularLocation>
        <location evidence="5">Plastid</location>
        <location evidence="5">Chloroplast</location>
    </subcellularLocation>
</comment>
<evidence type="ECO:0000256" key="3">
    <source>
        <dbReference type="ARBA" id="ARBA00023274"/>
    </source>
</evidence>
<evidence type="ECO:0000256" key="4">
    <source>
        <dbReference type="ARBA" id="ARBA00035155"/>
    </source>
</evidence>
<dbReference type="AlphaFoldDB" id="A0A2I4Q2U3"/>
<sequence>MKKIELAHLLDAGVHLGHKANRWNPKMFPYIYTERNQVHIIDLIQTIKFLRLACTFSENAARNNETFLFIGTNKYTAPLITAESERCGAFYINHRWLGGMLTNWGTIKNRIERLKYLEEQERLTTFKNIPKKEAAKLKKELEKLKKYFSGVKEMKKLPDNIIIIDQRNDIIAVKEALSLNIQVISILDTNCDPDLATIPIPGNDDSIKSLKYLISSLVDSICLGHKTDKKI</sequence>
<protein>
    <recommendedName>
        <fullName evidence="4 5">Small ribosomal subunit protein uS2c</fullName>
    </recommendedName>
</protein>
<dbReference type="InterPro" id="IPR001865">
    <property type="entry name" value="Ribosomal_uS2"/>
</dbReference>
<keyword evidence="6" id="KW-0934">Plastid</keyword>
<evidence type="ECO:0000256" key="5">
    <source>
        <dbReference type="HAMAP-Rule" id="MF_00291"/>
    </source>
</evidence>